<gene>
    <name evidence="11" type="ORF">FH972_021566</name>
</gene>
<accession>A0A5N6KQ27</accession>
<keyword evidence="4" id="KW-0560">Oxidoreductase</keyword>
<dbReference type="InterPro" id="IPR036188">
    <property type="entry name" value="FAD/NAD-bd_sf"/>
</dbReference>
<feature type="domain" description="FAD dependent oxidoreductase" evidence="10">
    <location>
        <begin position="36"/>
        <end position="417"/>
    </location>
</feature>
<evidence type="ECO:0000256" key="3">
    <source>
        <dbReference type="ARBA" id="ARBA00022827"/>
    </source>
</evidence>
<comment type="cofactor">
    <cofactor evidence="1">
        <name>FAD</name>
        <dbReference type="ChEBI" id="CHEBI:57692"/>
    </cofactor>
</comment>
<dbReference type="PANTHER" id="PTHR43104">
    <property type="entry name" value="L-2-HYDROXYGLUTARATE DEHYDROGENASE, MITOCHONDRIAL"/>
    <property type="match status" value="1"/>
</dbReference>
<evidence type="ECO:0000313" key="12">
    <source>
        <dbReference type="Proteomes" id="UP000327013"/>
    </source>
</evidence>
<sequence>MPPTISPPLLHLPFHTTRARLFSTTAPSRATDFTHIVLGAGAVGLACARRLAAQPGTTTLLLERHRHPGTETSSRNSEVIHAGLYYGATSLKTRLCIEGKRRLYAYCERKRVPHRRTGKWVVSQTPEQAAEVEKVHRFARDVLGRDEEGAWLAPTRWLTAEEVETREPAVRAAAGALESTSTGILDSHAYMQALLGDFEEQGGTTAFASPVVRVEALGRSGGTGAADGSVGWRVWTSDDEADCVTAEVLVNSAGLGAVDVHNMIVPEERRRKAYFAKGNYYSYSASAPKVGTLIYPAPVPGHGGLGTHLTLDMGGRVRFGPDVEYVDSPDDLSVSGNGLAQALDDIAAYLPGLEREAVGLDYCGIRPKLSGQGSVTGGKGFVDFYIKKEDGYHGWVNLMGIESPGLTSSLAIGEEVGRLLYESGHAEPQALDRQQEGKDAASQSED</sequence>
<keyword evidence="12" id="KW-1185">Reference proteome</keyword>
<dbReference type="AlphaFoldDB" id="A0A5N6KQ27"/>
<evidence type="ECO:0000259" key="10">
    <source>
        <dbReference type="Pfam" id="PF01266"/>
    </source>
</evidence>
<organism evidence="11 12">
    <name type="scientific">Carpinus fangiana</name>
    <dbReference type="NCBI Taxonomy" id="176857"/>
    <lineage>
        <taxon>Eukaryota</taxon>
        <taxon>Viridiplantae</taxon>
        <taxon>Streptophyta</taxon>
        <taxon>Embryophyta</taxon>
        <taxon>Tracheophyta</taxon>
        <taxon>Spermatophyta</taxon>
        <taxon>Magnoliopsida</taxon>
        <taxon>eudicotyledons</taxon>
        <taxon>Gunneridae</taxon>
        <taxon>Pentapetalae</taxon>
        <taxon>rosids</taxon>
        <taxon>fabids</taxon>
        <taxon>Fagales</taxon>
        <taxon>Betulaceae</taxon>
        <taxon>Carpinus</taxon>
    </lineage>
</organism>
<dbReference type="Proteomes" id="UP000327013">
    <property type="component" value="Unassembled WGS sequence"/>
</dbReference>
<evidence type="ECO:0000256" key="8">
    <source>
        <dbReference type="ARBA" id="ARBA00041137"/>
    </source>
</evidence>
<dbReference type="Gene3D" id="3.50.50.60">
    <property type="entry name" value="FAD/NAD(P)-binding domain"/>
    <property type="match status" value="1"/>
</dbReference>
<keyword evidence="2" id="KW-0285">Flavoprotein</keyword>
<evidence type="ECO:0000256" key="9">
    <source>
        <dbReference type="SAM" id="MobiDB-lite"/>
    </source>
</evidence>
<dbReference type="GO" id="GO:0047545">
    <property type="term" value="F:(S)-2-hydroxyglutarate dehydrogenase activity"/>
    <property type="evidence" value="ECO:0007669"/>
    <property type="project" value="UniProtKB-EC"/>
</dbReference>
<dbReference type="EC" id="1.1.99.2" evidence="7"/>
<evidence type="ECO:0000256" key="7">
    <source>
        <dbReference type="ARBA" id="ARBA00038878"/>
    </source>
</evidence>
<protein>
    <recommendedName>
        <fullName evidence="8">L-2-hydroxyglutarate dehydrogenase, mitochondrial</fullName>
        <ecNumber evidence="7">1.1.99.2</ecNumber>
    </recommendedName>
</protein>
<dbReference type="OrthoDB" id="498204at2759"/>
<dbReference type="SUPFAM" id="SSF51905">
    <property type="entry name" value="FAD/NAD(P)-binding domain"/>
    <property type="match status" value="1"/>
</dbReference>
<dbReference type="InterPro" id="IPR006076">
    <property type="entry name" value="FAD-dep_OxRdtase"/>
</dbReference>
<evidence type="ECO:0000256" key="5">
    <source>
        <dbReference type="ARBA" id="ARBA00036066"/>
    </source>
</evidence>
<dbReference type="Pfam" id="PF01266">
    <property type="entry name" value="DAO"/>
    <property type="match status" value="1"/>
</dbReference>
<keyword evidence="3" id="KW-0274">FAD</keyword>
<feature type="region of interest" description="Disordered" evidence="9">
    <location>
        <begin position="423"/>
        <end position="446"/>
    </location>
</feature>
<comment type="similarity">
    <text evidence="6">Belongs to the L2HGDH family.</text>
</comment>
<comment type="catalytic activity">
    <reaction evidence="5">
        <text>(S)-2-hydroxyglutarate + A = 2-oxoglutarate + AH2</text>
        <dbReference type="Rhea" id="RHEA:21252"/>
        <dbReference type="ChEBI" id="CHEBI:13193"/>
        <dbReference type="ChEBI" id="CHEBI:16782"/>
        <dbReference type="ChEBI" id="CHEBI:16810"/>
        <dbReference type="ChEBI" id="CHEBI:17499"/>
        <dbReference type="EC" id="1.1.99.2"/>
    </reaction>
</comment>
<evidence type="ECO:0000256" key="4">
    <source>
        <dbReference type="ARBA" id="ARBA00023002"/>
    </source>
</evidence>
<comment type="caution">
    <text evidence="11">The sequence shown here is derived from an EMBL/GenBank/DDBJ whole genome shotgun (WGS) entry which is preliminary data.</text>
</comment>
<name>A0A5N6KQ27_9ROSI</name>
<evidence type="ECO:0000256" key="6">
    <source>
        <dbReference type="ARBA" id="ARBA00037941"/>
    </source>
</evidence>
<dbReference type="Gene3D" id="3.30.9.10">
    <property type="entry name" value="D-Amino Acid Oxidase, subunit A, domain 2"/>
    <property type="match status" value="1"/>
</dbReference>
<proteinExistence type="inferred from homology"/>
<evidence type="ECO:0000256" key="1">
    <source>
        <dbReference type="ARBA" id="ARBA00001974"/>
    </source>
</evidence>
<dbReference type="EMBL" id="VIBQ01000009">
    <property type="protein sequence ID" value="KAB8337264.1"/>
    <property type="molecule type" value="Genomic_DNA"/>
</dbReference>
<dbReference type="PANTHER" id="PTHR43104:SF4">
    <property type="entry name" value="L-2-HYDROXYGLUTARATE DEHYDROGENASE, MITOCHONDRIAL"/>
    <property type="match status" value="1"/>
</dbReference>
<evidence type="ECO:0000256" key="2">
    <source>
        <dbReference type="ARBA" id="ARBA00022630"/>
    </source>
</evidence>
<reference evidence="11 12" key="1">
    <citation type="submission" date="2019-06" db="EMBL/GenBank/DDBJ databases">
        <title>A chromosomal-level reference genome of Carpinus fangiana (Coryloideae, Betulaceae).</title>
        <authorList>
            <person name="Yang X."/>
            <person name="Wang Z."/>
            <person name="Zhang L."/>
            <person name="Hao G."/>
            <person name="Liu J."/>
            <person name="Yang Y."/>
        </authorList>
    </citation>
    <scope>NUCLEOTIDE SEQUENCE [LARGE SCALE GENOMIC DNA]</scope>
    <source>
        <strain evidence="11">Cfa_2016G</strain>
        <tissue evidence="11">Leaf</tissue>
    </source>
</reference>
<evidence type="ECO:0000313" key="11">
    <source>
        <dbReference type="EMBL" id="KAB8337264.1"/>
    </source>
</evidence>